<gene>
    <name evidence="2" type="ORF">DU484_00660</name>
</gene>
<accession>A0A345E8F0</accession>
<evidence type="ECO:0000313" key="2">
    <source>
        <dbReference type="EMBL" id="AXG08472.1"/>
    </source>
</evidence>
<sequence length="150" mass="16332">MPRPSIDESLAEEIRRIHRETQQEAAGSFQEALDTVVQLALQQTELEERTSEDSTGWYPGKYAGRVVSKLVDGAGDDQSTSSVSGASGGEADPSLLPTRSPEEMAIFKTRLEDGHTVTFPEAEAVALGIEEGDILQVYAYGLDVRMDEDK</sequence>
<dbReference type="AlphaFoldDB" id="A0A345E8F0"/>
<proteinExistence type="predicted"/>
<reference evidence="2 3" key="1">
    <citation type="submission" date="2018-07" db="EMBL/GenBank/DDBJ databases">
        <title>Genome sequences of Haloplanus sp. CBA1112.</title>
        <authorList>
            <person name="Kim Y.B."/>
            <person name="Roh S.W."/>
        </authorList>
    </citation>
    <scope>NUCLEOTIDE SEQUENCE [LARGE SCALE GENOMIC DNA]</scope>
    <source>
        <strain evidence="2 3">CBA1112</strain>
        <plasmid evidence="3">pcba1112-01</plasmid>
    </source>
</reference>
<dbReference type="Proteomes" id="UP000252985">
    <property type="component" value="Plasmid pCBA1112-01"/>
</dbReference>
<dbReference type="KEGG" id="haq:DU484_00660"/>
<feature type="region of interest" description="Disordered" evidence="1">
    <location>
        <begin position="72"/>
        <end position="101"/>
    </location>
</feature>
<keyword evidence="2" id="KW-0614">Plasmid</keyword>
<organism evidence="2 3">
    <name type="scientific">Haloplanus rubicundus</name>
    <dbReference type="NCBI Taxonomy" id="1547898"/>
    <lineage>
        <taxon>Archaea</taxon>
        <taxon>Methanobacteriati</taxon>
        <taxon>Methanobacteriota</taxon>
        <taxon>Stenosarchaea group</taxon>
        <taxon>Halobacteria</taxon>
        <taxon>Halobacteriales</taxon>
        <taxon>Haloferacaceae</taxon>
        <taxon>Haloplanus</taxon>
    </lineage>
</organism>
<geneLocation type="plasmid" evidence="3">
    <name>pcba1112-01</name>
</geneLocation>
<protein>
    <submittedName>
        <fullName evidence="2">Uncharacterized protein</fullName>
    </submittedName>
</protein>
<dbReference type="RefSeq" id="WP_114604796.1">
    <property type="nucleotide sequence ID" value="NZ_CP031147.1"/>
</dbReference>
<evidence type="ECO:0000256" key="1">
    <source>
        <dbReference type="SAM" id="MobiDB-lite"/>
    </source>
</evidence>
<dbReference type="GeneID" id="37285444"/>
<dbReference type="EMBL" id="CP031147">
    <property type="protein sequence ID" value="AXG08472.1"/>
    <property type="molecule type" value="Genomic_DNA"/>
</dbReference>
<name>A0A345E8F0_9EURY</name>
<evidence type="ECO:0000313" key="3">
    <source>
        <dbReference type="Proteomes" id="UP000252985"/>
    </source>
</evidence>